<accession>A0A2M4B744</accession>
<sequence length="95" mass="10337">MAPKSSRLRPGLQGCALMLIPCVRGRGATGDPGRTCSRNSSHRQLDAAVWPCRWWIQPFGHRCLSLPPPPTTTEGNPAYMLVNPTPNVACILMTP</sequence>
<evidence type="ECO:0000313" key="1">
    <source>
        <dbReference type="EMBL" id="MBW48865.1"/>
    </source>
</evidence>
<organism evidence="1">
    <name type="scientific">Anopheles triannulatus</name>
    <dbReference type="NCBI Taxonomy" id="58253"/>
    <lineage>
        <taxon>Eukaryota</taxon>
        <taxon>Metazoa</taxon>
        <taxon>Ecdysozoa</taxon>
        <taxon>Arthropoda</taxon>
        <taxon>Hexapoda</taxon>
        <taxon>Insecta</taxon>
        <taxon>Pterygota</taxon>
        <taxon>Neoptera</taxon>
        <taxon>Endopterygota</taxon>
        <taxon>Diptera</taxon>
        <taxon>Nematocera</taxon>
        <taxon>Culicoidea</taxon>
        <taxon>Culicidae</taxon>
        <taxon>Anophelinae</taxon>
        <taxon>Anopheles</taxon>
    </lineage>
</organism>
<reference evidence="1" key="1">
    <citation type="submission" date="2018-01" db="EMBL/GenBank/DDBJ databases">
        <title>An insight into the sialome of Amazonian anophelines.</title>
        <authorList>
            <person name="Ribeiro J.M."/>
            <person name="Scarpassa V."/>
            <person name="Calvo E."/>
        </authorList>
    </citation>
    <scope>NUCLEOTIDE SEQUENCE</scope>
    <source>
        <tissue evidence="1">Salivary glands</tissue>
    </source>
</reference>
<protein>
    <submittedName>
        <fullName evidence="1">Putative secreted protein</fullName>
    </submittedName>
</protein>
<dbReference type="EMBL" id="GGFK01015544">
    <property type="protein sequence ID" value="MBW48865.1"/>
    <property type="molecule type" value="Transcribed_RNA"/>
</dbReference>
<dbReference type="AlphaFoldDB" id="A0A2M4B744"/>
<proteinExistence type="predicted"/>
<name>A0A2M4B744_9DIPT</name>